<evidence type="ECO:0000313" key="3">
    <source>
        <dbReference type="EMBL" id="CAL1155091.1"/>
    </source>
</evidence>
<dbReference type="EMBL" id="CAMXCT020002989">
    <property type="protein sequence ID" value="CAL1155091.1"/>
    <property type="molecule type" value="Genomic_DNA"/>
</dbReference>
<gene>
    <name evidence="2" type="ORF">C1SCF055_LOCUS27735</name>
</gene>
<dbReference type="Proteomes" id="UP001152797">
    <property type="component" value="Unassembled WGS sequence"/>
</dbReference>
<proteinExistence type="predicted"/>
<evidence type="ECO:0000313" key="4">
    <source>
        <dbReference type="EMBL" id="CAL4789028.1"/>
    </source>
</evidence>
<feature type="compositionally biased region" description="Basic residues" evidence="1">
    <location>
        <begin position="552"/>
        <end position="569"/>
    </location>
</feature>
<evidence type="ECO:0000313" key="2">
    <source>
        <dbReference type="EMBL" id="CAI4001716.1"/>
    </source>
</evidence>
<dbReference type="EMBL" id="CAMXCT010002989">
    <property type="protein sequence ID" value="CAI4001716.1"/>
    <property type="molecule type" value="Genomic_DNA"/>
</dbReference>
<evidence type="ECO:0000313" key="5">
    <source>
        <dbReference type="Proteomes" id="UP001152797"/>
    </source>
</evidence>
<comment type="caution">
    <text evidence="2">The sequence shown here is derived from an EMBL/GenBank/DDBJ whole genome shotgun (WGS) entry which is preliminary data.</text>
</comment>
<reference evidence="3" key="2">
    <citation type="submission" date="2024-04" db="EMBL/GenBank/DDBJ databases">
        <authorList>
            <person name="Chen Y."/>
            <person name="Shah S."/>
            <person name="Dougan E. K."/>
            <person name="Thang M."/>
            <person name="Chan C."/>
        </authorList>
    </citation>
    <scope>NUCLEOTIDE SEQUENCE [LARGE SCALE GENOMIC DNA]</scope>
</reference>
<reference evidence="2" key="1">
    <citation type="submission" date="2022-10" db="EMBL/GenBank/DDBJ databases">
        <authorList>
            <person name="Chen Y."/>
            <person name="Dougan E. K."/>
            <person name="Chan C."/>
            <person name="Rhodes N."/>
            <person name="Thang M."/>
        </authorList>
    </citation>
    <scope>NUCLEOTIDE SEQUENCE</scope>
</reference>
<feature type="region of interest" description="Disordered" evidence="1">
    <location>
        <begin position="537"/>
        <end position="569"/>
    </location>
</feature>
<dbReference type="EMBL" id="CAMXCT030002989">
    <property type="protein sequence ID" value="CAL4789028.1"/>
    <property type="molecule type" value="Genomic_DNA"/>
</dbReference>
<dbReference type="OrthoDB" id="430017at2759"/>
<name>A0A9P1D2I2_9DINO</name>
<keyword evidence="5" id="KW-1185">Reference proteome</keyword>
<organism evidence="2">
    <name type="scientific">Cladocopium goreaui</name>
    <dbReference type="NCBI Taxonomy" id="2562237"/>
    <lineage>
        <taxon>Eukaryota</taxon>
        <taxon>Sar</taxon>
        <taxon>Alveolata</taxon>
        <taxon>Dinophyceae</taxon>
        <taxon>Suessiales</taxon>
        <taxon>Symbiodiniaceae</taxon>
        <taxon>Cladocopium</taxon>
    </lineage>
</organism>
<evidence type="ECO:0000256" key="1">
    <source>
        <dbReference type="SAM" id="MobiDB-lite"/>
    </source>
</evidence>
<accession>A0A9P1D2I2</accession>
<sequence length="569" mass="63290">MLFRRFRWRCGTFSTLGGNAFFAKKVRNIQQAASGPPAHLVYDPSQLPDVATLLLVAKSAVSSDFKDQAFWQACSLQARKLCGADANLLALARYAVAAATVHHQDTELMYNIGDMAVAGAERNFLDAESIMLILQSHAILAFRNDRVLRKLELVLFEMLQQSKATAACLSSSLLSLSQLFSASVLPDVDQALEYSRQELIDGAARVCLEHISFFTAAQLCEVLEAMATFKVRGDRQVSALFFGIGNSLARQTSTLSSKDCGTISRAFAACRVHDEKILSSLAFRLRDKEVRRDLTAQDLANVLYGFAKFTSQDIALLDLLSIEVRRHLHALDVRLMSSTLASLAKCGVSCPVLTGRATQMLRRPGPKLEANEEDREVQRVCNLSLGTFNELLSLTMAFAKFQVRDSRLHERLAESLLQCQENDQAALEFRTCTDLVNVVHAFAKVHQAPIQLLGTVIRLLRLRPPGEFSTRDAVKLLHALAKIEYTILPDDKKYILLALGPEQLKELGVFELLKLAVAARKLGFELPSLETQVGVILPNEPPLKSDSPQRRPTAKKQRRKSARKQKWTW</sequence>
<dbReference type="AlphaFoldDB" id="A0A9P1D2I2"/>
<protein>
    <submittedName>
        <fullName evidence="4">Mitochondrial RNA binding complex 1 subunit</fullName>
    </submittedName>
</protein>